<protein>
    <submittedName>
        <fullName evidence="2">Isochorismatase family</fullName>
    </submittedName>
</protein>
<keyword evidence="3" id="KW-1185">Reference proteome</keyword>
<dbReference type="AlphaFoldDB" id="A0A239ZYB0"/>
<dbReference type="EMBL" id="LT906470">
    <property type="protein sequence ID" value="SNV75784.1"/>
    <property type="molecule type" value="Genomic_DNA"/>
</dbReference>
<organism evidence="2 3">
    <name type="scientific">Veillonella rodentium</name>
    <dbReference type="NCBI Taxonomy" id="248315"/>
    <lineage>
        <taxon>Bacteria</taxon>
        <taxon>Bacillati</taxon>
        <taxon>Bacillota</taxon>
        <taxon>Negativicutes</taxon>
        <taxon>Veillonellales</taxon>
        <taxon>Veillonellaceae</taxon>
        <taxon>Veillonella</taxon>
    </lineage>
</organism>
<dbReference type="RefSeq" id="WP_095066615.1">
    <property type="nucleotide sequence ID" value="NZ_LT906470.1"/>
</dbReference>
<reference evidence="2 3" key="1">
    <citation type="submission" date="2017-06" db="EMBL/GenBank/DDBJ databases">
        <authorList>
            <consortium name="Pathogen Informatics"/>
        </authorList>
    </citation>
    <scope>NUCLEOTIDE SEQUENCE [LARGE SCALE GENOMIC DNA]</scope>
    <source>
        <strain evidence="2 3">NCTC12018</strain>
    </source>
</reference>
<evidence type="ECO:0000259" key="1">
    <source>
        <dbReference type="Pfam" id="PF00857"/>
    </source>
</evidence>
<gene>
    <name evidence="2" type="primary">ycaC</name>
    <name evidence="2" type="ORF">SAMEA44547418_01845</name>
</gene>
<dbReference type="InterPro" id="IPR036380">
    <property type="entry name" value="Isochorismatase-like_sf"/>
</dbReference>
<dbReference type="KEGG" id="vrm:44547418_01845"/>
<dbReference type="PANTHER" id="PTHR43559:SF2">
    <property type="entry name" value="HOMOLOG OF SLSA IN STM"/>
    <property type="match status" value="1"/>
</dbReference>
<evidence type="ECO:0000313" key="3">
    <source>
        <dbReference type="Proteomes" id="UP000214973"/>
    </source>
</evidence>
<dbReference type="InterPro" id="IPR053152">
    <property type="entry name" value="Hydrolase_YcaC-like"/>
</dbReference>
<sequence>MELYKNFDGKPPVIDVDDAVMLLIDHQSGLFQCINDMSFKRVRDHAVALAEVATMADIPVITTASLPQGPNGPLIPEIHEAAPHAVYVPRRGEINSWDCPEFVEAVKATGRKTLIIAATVTSVCLAFPAIAAVNEGYRVFVIPDASGTYSKMAQEVSTLRMMQAGCVPIDTAAVLAEIQKTWKRPDDQAWAKVWTRIFTNYELLLESYAKAKQVTEDHEVWDTNRP</sequence>
<dbReference type="SUPFAM" id="SSF52499">
    <property type="entry name" value="Isochorismatase-like hydrolases"/>
    <property type="match status" value="1"/>
</dbReference>
<accession>A0A239ZYB0</accession>
<dbReference type="Proteomes" id="UP000214973">
    <property type="component" value="Chromosome 1"/>
</dbReference>
<evidence type="ECO:0000313" key="2">
    <source>
        <dbReference type="EMBL" id="SNV75784.1"/>
    </source>
</evidence>
<proteinExistence type="predicted"/>
<dbReference type="PANTHER" id="PTHR43559">
    <property type="entry name" value="HYDROLASE YCAC-RELATED"/>
    <property type="match status" value="1"/>
</dbReference>
<feature type="domain" description="Isochorismatase-like" evidence="1">
    <location>
        <begin position="20"/>
        <end position="172"/>
    </location>
</feature>
<dbReference type="Gene3D" id="3.40.50.850">
    <property type="entry name" value="Isochorismatase-like"/>
    <property type="match status" value="1"/>
</dbReference>
<dbReference type="Pfam" id="PF00857">
    <property type="entry name" value="Isochorismatase"/>
    <property type="match status" value="1"/>
</dbReference>
<name>A0A239ZYB0_9FIRM</name>
<dbReference type="InterPro" id="IPR000868">
    <property type="entry name" value="Isochorismatase-like_dom"/>
</dbReference>